<dbReference type="Proteomes" id="UP000663828">
    <property type="component" value="Unassembled WGS sequence"/>
</dbReference>
<evidence type="ECO:0000313" key="5">
    <source>
        <dbReference type="Proteomes" id="UP000663828"/>
    </source>
</evidence>
<proteinExistence type="predicted"/>
<accession>A0A814XCK4</accession>
<feature type="compositionally biased region" description="Acidic residues" evidence="2">
    <location>
        <begin position="138"/>
        <end position="148"/>
    </location>
</feature>
<sequence>MIVEETNKTIEDTNSYFDSYIDELRDTQRRVVNDLQKTKQDAQTYIANVNSEIQSLNGDVQALIKENVVQLAKMARVSIAANKLDQQMNNYQMTKIIDFVKVNPVIAIKFGDIPTVSEAQQDHVITDRSKSCLRNNEESESVVDESESPTELPDAEEHTANATGEDDAESYTTCLDTMIIKQNRIVTSYNVNRIASDGKNILYASYVQDAPDIIAYCHFNDDGRQIDEHRNWNQSQIEDLIWWDEIQKFVCITENAVYTVEYVNRTLKIILVIHGAWSYARVATNKRELFLWVDTTNRRFNGIEVYSTNFGRIRTIDFNCGQIGPYADESVSFCVTNNSIALLCVRTRHKRHKLSANFCDFEMHRLNLFRLGICTGDAEIRSDGKDRLFVTTGKQKLYIFSSMNQMRWITLEDPGECIAVLNGRRLAVGNGGHEIQVVHY</sequence>
<reference evidence="4" key="1">
    <citation type="submission" date="2021-02" db="EMBL/GenBank/DDBJ databases">
        <authorList>
            <person name="Nowell W R."/>
        </authorList>
    </citation>
    <scope>NUCLEOTIDE SEQUENCE</scope>
</reference>
<keyword evidence="1" id="KW-0175">Coiled coil</keyword>
<keyword evidence="5" id="KW-1185">Reference proteome</keyword>
<evidence type="ECO:0000256" key="1">
    <source>
        <dbReference type="SAM" id="Coils"/>
    </source>
</evidence>
<comment type="caution">
    <text evidence="4">The sequence shown here is derived from an EMBL/GenBank/DDBJ whole genome shotgun (WGS) entry which is preliminary data.</text>
</comment>
<dbReference type="EMBL" id="CAJNOR010001873">
    <property type="protein sequence ID" value="CAF1213151.1"/>
    <property type="molecule type" value="Genomic_DNA"/>
</dbReference>
<evidence type="ECO:0000256" key="2">
    <source>
        <dbReference type="SAM" id="MobiDB-lite"/>
    </source>
</evidence>
<evidence type="ECO:0000313" key="3">
    <source>
        <dbReference type="EMBL" id="CAF0761654.1"/>
    </source>
</evidence>
<dbReference type="AlphaFoldDB" id="A0A814XCK4"/>
<organism evidence="4 5">
    <name type="scientific">Adineta ricciae</name>
    <name type="common">Rotifer</name>
    <dbReference type="NCBI Taxonomy" id="249248"/>
    <lineage>
        <taxon>Eukaryota</taxon>
        <taxon>Metazoa</taxon>
        <taxon>Spiralia</taxon>
        <taxon>Gnathifera</taxon>
        <taxon>Rotifera</taxon>
        <taxon>Eurotatoria</taxon>
        <taxon>Bdelloidea</taxon>
        <taxon>Adinetida</taxon>
        <taxon>Adinetidae</taxon>
        <taxon>Adineta</taxon>
    </lineage>
</organism>
<name>A0A814XCK4_ADIRI</name>
<feature type="coiled-coil region" evidence="1">
    <location>
        <begin position="21"/>
        <end position="66"/>
    </location>
</feature>
<dbReference type="EMBL" id="CAJNOJ010000007">
    <property type="protein sequence ID" value="CAF0761654.1"/>
    <property type="molecule type" value="Genomic_DNA"/>
</dbReference>
<gene>
    <name evidence="3" type="ORF">EDS130_LOCUS2838</name>
    <name evidence="4" type="ORF">XAT740_LOCUS24304</name>
</gene>
<dbReference type="OrthoDB" id="9991379at2759"/>
<dbReference type="Proteomes" id="UP000663852">
    <property type="component" value="Unassembled WGS sequence"/>
</dbReference>
<evidence type="ECO:0000313" key="4">
    <source>
        <dbReference type="EMBL" id="CAF1213151.1"/>
    </source>
</evidence>
<protein>
    <submittedName>
        <fullName evidence="4">Uncharacterized protein</fullName>
    </submittedName>
</protein>
<feature type="region of interest" description="Disordered" evidence="2">
    <location>
        <begin position="124"/>
        <end position="168"/>
    </location>
</feature>